<dbReference type="AlphaFoldDB" id="A0A1G4G341"/>
<dbReference type="Pfam" id="PF19519">
    <property type="entry name" value="DUF6051"/>
    <property type="match status" value="1"/>
</dbReference>
<gene>
    <name evidence="1" type="ORF">ING2E5A_0071</name>
</gene>
<sequence length="367" mass="42535">MNYCQRFAELINLYRQGTDCSMADTKTAIRFFPFGSALRPETLLPNDKAIEENYSFEYPVFLASDNRKHDEAILLLHGLNERNWNKYLTWAEYLCINTGKPVILFPIAFHMNRSPASWSTPRALASLLNFRRRKYNDDRSISFANVALSDRISQNPERFYMSGRQTYSDLISLFETIKSGRHPLFREDTQIDIFAYSIGAFLAQVALMANPGKLFSHTRLFMFCGGSIFRSMHGISRSIMDRAAFEKLYDYYIHVFGSESDDKWSRDEAFNAFYRMISPDRFRAQREAFFEQSGERIKGIVLARDRVIPYQGVEEALGEKKAKERIELLDFPFPYSHENPFPANSSDISSVNRFFTDVFSRAASFLA</sequence>
<dbReference type="EMBL" id="LT608328">
    <property type="protein sequence ID" value="SCM55156.1"/>
    <property type="molecule type" value="Genomic_DNA"/>
</dbReference>
<dbReference type="RefSeq" id="WP_071138102.1">
    <property type="nucleotide sequence ID" value="NZ_DUQN01000035.1"/>
</dbReference>
<keyword evidence="2" id="KW-1185">Reference proteome</keyword>
<dbReference type="InterPro" id="IPR046114">
    <property type="entry name" value="DUF6051"/>
</dbReference>
<dbReference type="STRING" id="1642646.ING2E5A_0071"/>
<evidence type="ECO:0000313" key="1">
    <source>
        <dbReference type="EMBL" id="SCM55156.1"/>
    </source>
</evidence>
<accession>A0A1G4G341</accession>
<name>A0A1G4G341_9BACT</name>
<organism evidence="1 2">
    <name type="scientific">Petrimonas mucosa</name>
    <dbReference type="NCBI Taxonomy" id="1642646"/>
    <lineage>
        <taxon>Bacteria</taxon>
        <taxon>Pseudomonadati</taxon>
        <taxon>Bacteroidota</taxon>
        <taxon>Bacteroidia</taxon>
        <taxon>Bacteroidales</taxon>
        <taxon>Dysgonomonadaceae</taxon>
        <taxon>Petrimonas</taxon>
    </lineage>
</organism>
<protein>
    <recommendedName>
        <fullName evidence="3">Alpha/beta hydrolase</fullName>
    </recommendedName>
</protein>
<reference evidence="1 2" key="1">
    <citation type="submission" date="2016-08" db="EMBL/GenBank/DDBJ databases">
        <authorList>
            <person name="Seilhamer J.J."/>
        </authorList>
    </citation>
    <scope>NUCLEOTIDE SEQUENCE [LARGE SCALE GENOMIC DNA]</scope>
    <source>
        <strain evidence="1">ING2-E5A</strain>
    </source>
</reference>
<evidence type="ECO:0000313" key="2">
    <source>
        <dbReference type="Proteomes" id="UP000178485"/>
    </source>
</evidence>
<dbReference type="Proteomes" id="UP000178485">
    <property type="component" value="Chromosome i"/>
</dbReference>
<evidence type="ECO:0008006" key="3">
    <source>
        <dbReference type="Google" id="ProtNLM"/>
    </source>
</evidence>
<dbReference type="KEGG" id="pmuc:ING2E5A_0071"/>
<dbReference type="InterPro" id="IPR029058">
    <property type="entry name" value="AB_hydrolase_fold"/>
</dbReference>
<dbReference type="SUPFAM" id="SSF53474">
    <property type="entry name" value="alpha/beta-Hydrolases"/>
    <property type="match status" value="1"/>
</dbReference>
<proteinExistence type="predicted"/>